<dbReference type="GO" id="GO:0005840">
    <property type="term" value="C:ribosome"/>
    <property type="evidence" value="ECO:0007669"/>
    <property type="project" value="UniProtKB-KW"/>
</dbReference>
<organism evidence="6 7">
    <name type="scientific">Candidatus Niyogibacteria bacterium CG10_big_fil_rev_8_21_14_0_10_46_36</name>
    <dbReference type="NCBI Taxonomy" id="1974726"/>
    <lineage>
        <taxon>Bacteria</taxon>
        <taxon>Candidatus Niyogiibacteriota</taxon>
    </lineage>
</organism>
<proteinExistence type="inferred from homology"/>
<dbReference type="EMBL" id="PFCO01000006">
    <property type="protein sequence ID" value="PIR69518.1"/>
    <property type="molecule type" value="Genomic_DNA"/>
</dbReference>
<dbReference type="GO" id="GO:0005737">
    <property type="term" value="C:cytoplasm"/>
    <property type="evidence" value="ECO:0007669"/>
    <property type="project" value="UniProtKB-ARBA"/>
</dbReference>
<evidence type="ECO:0000256" key="1">
    <source>
        <dbReference type="ARBA" id="ARBA00007596"/>
    </source>
</evidence>
<dbReference type="NCBIfam" id="NF001860">
    <property type="entry name" value="PRK00595.1"/>
    <property type="match status" value="1"/>
</dbReference>
<evidence type="ECO:0000256" key="4">
    <source>
        <dbReference type="ARBA" id="ARBA00035176"/>
    </source>
</evidence>
<reference evidence="7" key="1">
    <citation type="submission" date="2017-09" db="EMBL/GenBank/DDBJ databases">
        <title>Depth-based differentiation of microbial function through sediment-hosted aquifers and enrichment of novel symbionts in the deep terrestrial subsurface.</title>
        <authorList>
            <person name="Probst A.J."/>
            <person name="Ladd B."/>
            <person name="Jarett J.K."/>
            <person name="Geller-Mcgrath D.E."/>
            <person name="Sieber C.M.K."/>
            <person name="Emerson J.B."/>
            <person name="Anantharaman K."/>
            <person name="Thomas B.C."/>
            <person name="Malmstrom R."/>
            <person name="Stieglmeier M."/>
            <person name="Klingl A."/>
            <person name="Woyke T."/>
            <person name="Ryan C.M."/>
            <person name="Banfield J.F."/>
        </authorList>
    </citation>
    <scope>NUCLEOTIDE SEQUENCE [LARGE SCALE GENOMIC DNA]</scope>
</reference>
<keyword evidence="3 5" id="KW-0687">Ribonucleoprotein</keyword>
<gene>
    <name evidence="5 6" type="primary">rpmG</name>
    <name evidence="6" type="ORF">COU47_03025</name>
</gene>
<dbReference type="GO" id="GO:0006412">
    <property type="term" value="P:translation"/>
    <property type="evidence" value="ECO:0007669"/>
    <property type="project" value="UniProtKB-UniRule"/>
</dbReference>
<protein>
    <recommendedName>
        <fullName evidence="4 5">Large ribosomal subunit protein bL33</fullName>
    </recommendedName>
</protein>
<dbReference type="Proteomes" id="UP000231503">
    <property type="component" value="Unassembled WGS sequence"/>
</dbReference>
<dbReference type="Gene3D" id="2.20.28.120">
    <property type="entry name" value="Ribosomal protein L33"/>
    <property type="match status" value="1"/>
</dbReference>
<evidence type="ECO:0000256" key="2">
    <source>
        <dbReference type="ARBA" id="ARBA00022980"/>
    </source>
</evidence>
<dbReference type="NCBIfam" id="TIGR01023">
    <property type="entry name" value="rpmG_bact"/>
    <property type="match status" value="1"/>
</dbReference>
<evidence type="ECO:0000313" key="7">
    <source>
        <dbReference type="Proteomes" id="UP000231503"/>
    </source>
</evidence>
<dbReference type="HAMAP" id="MF_00294">
    <property type="entry name" value="Ribosomal_bL33"/>
    <property type="match status" value="1"/>
</dbReference>
<dbReference type="NCBIfam" id="NF001764">
    <property type="entry name" value="PRK00504.1"/>
    <property type="match status" value="1"/>
</dbReference>
<dbReference type="GO" id="GO:0003735">
    <property type="term" value="F:structural constituent of ribosome"/>
    <property type="evidence" value="ECO:0007669"/>
    <property type="project" value="InterPro"/>
</dbReference>
<comment type="similarity">
    <text evidence="1 5">Belongs to the bacterial ribosomal protein bL33 family.</text>
</comment>
<accession>A0A2H0TD75</accession>
<sequence length="54" mass="6676">MAKAKENLIKIKCDECKRINYWTHKNKRKVERKIELKKFCNWCKKRTAHKEAKK</sequence>
<dbReference type="Pfam" id="PF00471">
    <property type="entry name" value="Ribosomal_L33"/>
    <property type="match status" value="1"/>
</dbReference>
<comment type="caution">
    <text evidence="6">The sequence shown here is derived from an EMBL/GenBank/DDBJ whole genome shotgun (WGS) entry which is preliminary data.</text>
</comment>
<evidence type="ECO:0000313" key="6">
    <source>
        <dbReference type="EMBL" id="PIR69518.1"/>
    </source>
</evidence>
<dbReference type="InterPro" id="IPR001705">
    <property type="entry name" value="Ribosomal_bL33"/>
</dbReference>
<evidence type="ECO:0000256" key="3">
    <source>
        <dbReference type="ARBA" id="ARBA00023274"/>
    </source>
</evidence>
<name>A0A2H0TD75_9BACT</name>
<evidence type="ECO:0000256" key="5">
    <source>
        <dbReference type="HAMAP-Rule" id="MF_00294"/>
    </source>
</evidence>
<dbReference type="InterPro" id="IPR038584">
    <property type="entry name" value="Ribosomal_bL33_sf"/>
</dbReference>
<dbReference type="InterPro" id="IPR011332">
    <property type="entry name" value="Ribosomal_zn-bd"/>
</dbReference>
<dbReference type="AlphaFoldDB" id="A0A2H0TD75"/>
<keyword evidence="2 5" id="KW-0689">Ribosomal protein</keyword>
<dbReference type="SUPFAM" id="SSF57829">
    <property type="entry name" value="Zn-binding ribosomal proteins"/>
    <property type="match status" value="1"/>
</dbReference>
<dbReference type="GO" id="GO:1990904">
    <property type="term" value="C:ribonucleoprotein complex"/>
    <property type="evidence" value="ECO:0007669"/>
    <property type="project" value="UniProtKB-KW"/>
</dbReference>